<gene>
    <name evidence="3" type="ORF">HALO32_02926</name>
</gene>
<evidence type="ECO:0000256" key="1">
    <source>
        <dbReference type="SAM" id="MobiDB-lite"/>
    </source>
</evidence>
<name>A0A5K1IC58_9GAMM</name>
<evidence type="ECO:0000313" key="3">
    <source>
        <dbReference type="EMBL" id="VVZ96819.1"/>
    </source>
</evidence>
<feature type="region of interest" description="Disordered" evidence="1">
    <location>
        <begin position="102"/>
        <end position="149"/>
    </location>
</feature>
<dbReference type="RefSeq" id="WP_151444636.1">
    <property type="nucleotide sequence ID" value="NZ_CABVOU010000041.1"/>
</dbReference>
<dbReference type="Proteomes" id="UP000326725">
    <property type="component" value="Unassembled WGS sequence"/>
</dbReference>
<sequence>MIRTRREPPKRRSLDDIFAESDELGLLTVAPPRSSAPSSDQRLVATLQNIEAFVTKNGRKPQQDAKDLNEATLAVQLAALRRDLSKVEGLADWDTLGLLGRSTGDSEDASQDEPAKSARAGQSGRDDTSEASPATPKEAPVSPDSVTSLDDIWDSDTLGLLSGGDDSVESIFDLTHVPEGNERDMPDEIAQRAHCDDFYRFENLFDQVREELREGDAEAVPFQMESQIDEGDMFVLNGMLCIADQVGEESVGAGRKFNPRLRVVFDNGTESNLLLRSLARALYKDETGRRILRPDTTLDVMQGITHHDKRTGVIYILRSLSQDTALRGIRNLHKIGYTEKELDKRITGAERQQTYLEAPVQTVASFECYNLDPRRFERLVHAMLHHQRVNVLLHSRDGSTYRPREWFDVELDAAREIVKRIVDGTIAQYRMDNTTGRLVEKRHG</sequence>
<keyword evidence="4" id="KW-1185">Reference proteome</keyword>
<dbReference type="AlphaFoldDB" id="A0A5K1IC58"/>
<dbReference type="Pfam" id="PF13455">
    <property type="entry name" value="MUG113"/>
    <property type="match status" value="1"/>
</dbReference>
<feature type="domain" description="Bacteriophage T5 Orf172 DNA-binding" evidence="2">
    <location>
        <begin position="327"/>
        <end position="421"/>
    </location>
</feature>
<dbReference type="EMBL" id="CABVOU010000041">
    <property type="protein sequence ID" value="VVZ96819.1"/>
    <property type="molecule type" value="Genomic_DNA"/>
</dbReference>
<evidence type="ECO:0000259" key="2">
    <source>
        <dbReference type="SMART" id="SM00974"/>
    </source>
</evidence>
<organism evidence="3 4">
    <name type="scientific">Halomonas lysinitropha</name>
    <dbReference type="NCBI Taxonomy" id="2607506"/>
    <lineage>
        <taxon>Bacteria</taxon>
        <taxon>Pseudomonadati</taxon>
        <taxon>Pseudomonadota</taxon>
        <taxon>Gammaproteobacteria</taxon>
        <taxon>Oceanospirillales</taxon>
        <taxon>Halomonadaceae</taxon>
        <taxon>Halomonas</taxon>
    </lineage>
</organism>
<dbReference type="SMART" id="SM00974">
    <property type="entry name" value="T5orf172"/>
    <property type="match status" value="1"/>
</dbReference>
<reference evidence="3 4" key="1">
    <citation type="submission" date="2019-09" db="EMBL/GenBank/DDBJ databases">
        <authorList>
            <person name="Criscuolo A."/>
        </authorList>
    </citation>
    <scope>NUCLEOTIDE SEQUENCE [LARGE SCALE GENOMIC DNA]</scope>
    <source>
        <strain evidence="4">3(2)</strain>
    </source>
</reference>
<dbReference type="InterPro" id="IPR018306">
    <property type="entry name" value="Phage_T5_Orf172_DNA-bd"/>
</dbReference>
<proteinExistence type="predicted"/>
<evidence type="ECO:0000313" key="4">
    <source>
        <dbReference type="Proteomes" id="UP000326725"/>
    </source>
</evidence>
<protein>
    <submittedName>
        <fullName evidence="3">T5orf172 domain protein</fullName>
    </submittedName>
</protein>
<accession>A0A5K1IC58</accession>